<keyword evidence="6 9" id="KW-0812">Transmembrane</keyword>
<dbReference type="AlphaFoldDB" id="A0AAE3IWX9"/>
<evidence type="ECO:0000313" key="11">
    <source>
        <dbReference type="Proteomes" id="UP001208041"/>
    </source>
</evidence>
<evidence type="ECO:0000256" key="6">
    <source>
        <dbReference type="ARBA" id="ARBA00022692"/>
    </source>
</evidence>
<dbReference type="GO" id="GO:0015420">
    <property type="term" value="F:ABC-type vitamin B12 transporter activity"/>
    <property type="evidence" value="ECO:0007669"/>
    <property type="project" value="UniProtKB-UniRule"/>
</dbReference>
<dbReference type="Pfam" id="PF03186">
    <property type="entry name" value="CobD_Cbib"/>
    <property type="match status" value="1"/>
</dbReference>
<dbReference type="HAMAP" id="MF_00024">
    <property type="entry name" value="CobD_CbiB"/>
    <property type="match status" value="1"/>
</dbReference>
<comment type="caution">
    <text evidence="9">Lacks conserved residue(s) required for the propagation of feature annotation.</text>
</comment>
<evidence type="ECO:0000256" key="8">
    <source>
        <dbReference type="ARBA" id="ARBA00023136"/>
    </source>
</evidence>
<keyword evidence="4 9" id="KW-1003">Cell membrane</keyword>
<evidence type="ECO:0000256" key="4">
    <source>
        <dbReference type="ARBA" id="ARBA00022475"/>
    </source>
</evidence>
<dbReference type="GO" id="GO:0009236">
    <property type="term" value="P:cobalamin biosynthetic process"/>
    <property type="evidence" value="ECO:0007669"/>
    <property type="project" value="UniProtKB-UniRule"/>
</dbReference>
<accession>A0AAE3IWX9</accession>
<name>A0AAE3IWX9_9RHOB</name>
<protein>
    <recommendedName>
        <fullName evidence="9">Cobalamin biosynthesis protein CobD</fullName>
    </recommendedName>
</protein>
<keyword evidence="8 9" id="KW-0472">Membrane</keyword>
<evidence type="ECO:0000256" key="5">
    <source>
        <dbReference type="ARBA" id="ARBA00022573"/>
    </source>
</evidence>
<keyword evidence="7 9" id="KW-1133">Transmembrane helix</keyword>
<keyword evidence="11" id="KW-1185">Reference proteome</keyword>
<dbReference type="PANTHER" id="PTHR34308:SF1">
    <property type="entry name" value="COBALAMIN BIOSYNTHESIS PROTEIN CBIB"/>
    <property type="match status" value="1"/>
</dbReference>
<dbReference type="InterPro" id="IPR004485">
    <property type="entry name" value="Cobalamin_biosynth_CobD/CbiB"/>
</dbReference>
<dbReference type="EMBL" id="JAOYFC010000001">
    <property type="protein sequence ID" value="MCV6823234.1"/>
    <property type="molecule type" value="Genomic_DNA"/>
</dbReference>
<dbReference type="GO" id="GO:0048472">
    <property type="term" value="F:threonine-phosphate decarboxylase activity"/>
    <property type="evidence" value="ECO:0007669"/>
    <property type="project" value="InterPro"/>
</dbReference>
<reference evidence="10" key="1">
    <citation type="submission" date="2022-10" db="EMBL/GenBank/DDBJ databases">
        <authorList>
            <person name="Yue Y."/>
        </authorList>
    </citation>
    <scope>NUCLEOTIDE SEQUENCE</scope>
    <source>
        <strain evidence="10">Z654</strain>
    </source>
</reference>
<comment type="similarity">
    <text evidence="3 9">Belongs to the CobD/CbiB family.</text>
</comment>
<organism evidence="10 11">
    <name type="scientific">Halocynthiibacter halioticoli</name>
    <dbReference type="NCBI Taxonomy" id="2986804"/>
    <lineage>
        <taxon>Bacteria</taxon>
        <taxon>Pseudomonadati</taxon>
        <taxon>Pseudomonadota</taxon>
        <taxon>Alphaproteobacteria</taxon>
        <taxon>Rhodobacterales</taxon>
        <taxon>Paracoccaceae</taxon>
        <taxon>Halocynthiibacter</taxon>
    </lineage>
</organism>
<evidence type="ECO:0000256" key="1">
    <source>
        <dbReference type="ARBA" id="ARBA00004651"/>
    </source>
</evidence>
<comment type="subcellular location">
    <subcellularLocation>
        <location evidence="1 9">Cell membrane</location>
        <topology evidence="1 9">Multi-pass membrane protein</topology>
    </subcellularLocation>
</comment>
<feature type="transmembrane region" description="Helical" evidence="9">
    <location>
        <begin position="286"/>
        <end position="303"/>
    </location>
</feature>
<dbReference type="GO" id="GO:0005886">
    <property type="term" value="C:plasma membrane"/>
    <property type="evidence" value="ECO:0007669"/>
    <property type="project" value="UniProtKB-SubCell"/>
</dbReference>
<comment type="function">
    <text evidence="9">Converts cobyric acid to cobinamide by the addition of aminopropanol on the F carboxylic group.</text>
</comment>
<evidence type="ECO:0000256" key="3">
    <source>
        <dbReference type="ARBA" id="ARBA00006263"/>
    </source>
</evidence>
<evidence type="ECO:0000256" key="9">
    <source>
        <dbReference type="HAMAP-Rule" id="MF_00024"/>
    </source>
</evidence>
<evidence type="ECO:0000256" key="7">
    <source>
        <dbReference type="ARBA" id="ARBA00022989"/>
    </source>
</evidence>
<dbReference type="Proteomes" id="UP001208041">
    <property type="component" value="Unassembled WGS sequence"/>
</dbReference>
<proteinExistence type="inferred from homology"/>
<comment type="caution">
    <text evidence="10">The sequence shown here is derived from an EMBL/GenBank/DDBJ whole genome shotgun (WGS) entry which is preliminary data.</text>
</comment>
<dbReference type="RefSeq" id="WP_263952071.1">
    <property type="nucleotide sequence ID" value="NZ_JAOYFC010000001.1"/>
</dbReference>
<evidence type="ECO:0000313" key="10">
    <source>
        <dbReference type="EMBL" id="MCV6823234.1"/>
    </source>
</evidence>
<dbReference type="PANTHER" id="PTHR34308">
    <property type="entry name" value="COBALAMIN BIOSYNTHESIS PROTEIN CBIB"/>
    <property type="match status" value="1"/>
</dbReference>
<evidence type="ECO:0000256" key="2">
    <source>
        <dbReference type="ARBA" id="ARBA00004953"/>
    </source>
</evidence>
<feature type="transmembrane region" description="Helical" evidence="9">
    <location>
        <begin position="150"/>
        <end position="171"/>
    </location>
</feature>
<keyword evidence="5 9" id="KW-0169">Cobalamin biosynthesis</keyword>
<gene>
    <name evidence="10" type="primary">cbiB</name>
    <name evidence="9" type="synonym">cobD</name>
    <name evidence="10" type="ORF">OH136_01590</name>
</gene>
<feature type="transmembrane region" description="Helical" evidence="9">
    <location>
        <begin position="55"/>
        <end position="74"/>
    </location>
</feature>
<dbReference type="NCBIfam" id="TIGR00380">
    <property type="entry name" value="cobal_cbiB"/>
    <property type="match status" value="1"/>
</dbReference>
<comment type="pathway">
    <text evidence="2 9">Cofactor biosynthesis; adenosylcobalamin biosynthesis.</text>
</comment>
<sequence>MSFAAPLFLALALDAAFGEPKSIWTKIPHPAVLMGKLIDWADGEFNTGENRKTKGAVTLGVLVVGAWITGAIISELPFGEVFEIVIAAILLAHRSLIDHVSAVAQGLRLSNASARAAVGRIVGRDTKDMDGPQISRAAIESGAENFSDGVVAPAFWFLIFGLPGLLIYKIVNTADSMIGYKTPRHEEFGWAAARFDDVLNFIPARLTALLILASKGFRNGIGTLLEDAPKHRSPNAGWPEAAMAISLNIALSGPRSYHGQLRDYPFVNESGRRDIGAKEIDASVSLLWRSWLIVLGACGILALF</sequence>